<dbReference type="GO" id="GO:0005886">
    <property type="term" value="C:plasma membrane"/>
    <property type="evidence" value="ECO:0007669"/>
    <property type="project" value="UniProtKB-SubCell"/>
</dbReference>
<evidence type="ECO:0000256" key="2">
    <source>
        <dbReference type="ARBA" id="ARBA00010488"/>
    </source>
</evidence>
<protein>
    <submittedName>
        <fullName evidence="7">CDP-glycerol glycerophosphotransferase family protein</fullName>
    </submittedName>
</protein>
<dbReference type="PANTHER" id="PTHR37316">
    <property type="entry name" value="TEICHOIC ACID GLYCEROL-PHOSPHATE PRIMASE"/>
    <property type="match status" value="1"/>
</dbReference>
<comment type="subcellular location">
    <subcellularLocation>
        <location evidence="1">Cell membrane</location>
        <topology evidence="1">Peripheral membrane protein</topology>
    </subcellularLocation>
</comment>
<dbReference type="InterPro" id="IPR007554">
    <property type="entry name" value="Glycerophosphate_synth"/>
</dbReference>
<keyword evidence="6" id="KW-0472">Membrane</keyword>
<keyword evidence="5" id="KW-0777">Teichoic acid biosynthesis</keyword>
<evidence type="ECO:0000256" key="4">
    <source>
        <dbReference type="ARBA" id="ARBA00022679"/>
    </source>
</evidence>
<dbReference type="SUPFAM" id="SSF53756">
    <property type="entry name" value="UDP-Glycosyltransferase/glycogen phosphorylase"/>
    <property type="match status" value="1"/>
</dbReference>
<reference evidence="7" key="1">
    <citation type="submission" date="2020-10" db="EMBL/GenBank/DDBJ databases">
        <authorList>
            <person name="Gilroy R."/>
        </authorList>
    </citation>
    <scope>NUCLEOTIDE SEQUENCE</scope>
    <source>
        <strain evidence="7">ChiSjej4B22-8148</strain>
    </source>
</reference>
<dbReference type="InterPro" id="IPR043149">
    <property type="entry name" value="TagF_N"/>
</dbReference>
<accession>A0A9D1AC20</accession>
<sequence length="371" mass="43681">MFAIKQYLKMLLQNVLLPAVYFCFRRGPLRKGTVLFADGHHTEMPFSMRRMYEAVETEKDRYHTELFIEDFNQMSFLQTAVFLLRFMRSYATAEYVFICDYFLPAAACRKRRETTLVQLWHSCGLMKKIAFDAGQDIPKNYRGNMFGNYTWLTMSAPVCVPVHAKALRMEPERIRATGICRTDYYFDPQWNRQCRERFFQEHPEARGKKIVLWAPTFRGNAAMPRLEGLSGIRRAAGELGDDWYFILKAHPHIDGREQVSNTRIPTEELLCVADLLITDYSSVLFDYVIYEKPVLLFAPDLREYEKERGFYIDYRSMPFPVVEKEEKLAEEIPRSLESARKRRKEIHEFRMKYTGACDGRSTERIMKLAGM</sequence>
<organism evidence="7 8">
    <name type="scientific">Candidatus Choladousia intestinavium</name>
    <dbReference type="NCBI Taxonomy" id="2840727"/>
    <lineage>
        <taxon>Bacteria</taxon>
        <taxon>Bacillati</taxon>
        <taxon>Bacillota</taxon>
        <taxon>Clostridia</taxon>
        <taxon>Lachnospirales</taxon>
        <taxon>Lachnospiraceae</taxon>
        <taxon>Lachnospiraceae incertae sedis</taxon>
        <taxon>Candidatus Choladousia</taxon>
    </lineage>
</organism>
<dbReference type="AlphaFoldDB" id="A0A9D1AC20"/>
<evidence type="ECO:0000256" key="3">
    <source>
        <dbReference type="ARBA" id="ARBA00022475"/>
    </source>
</evidence>
<evidence type="ECO:0000256" key="6">
    <source>
        <dbReference type="ARBA" id="ARBA00023136"/>
    </source>
</evidence>
<dbReference type="GO" id="GO:0047355">
    <property type="term" value="F:CDP-glycerol glycerophosphotransferase activity"/>
    <property type="evidence" value="ECO:0007669"/>
    <property type="project" value="InterPro"/>
</dbReference>
<comment type="caution">
    <text evidence="7">The sequence shown here is derived from an EMBL/GenBank/DDBJ whole genome shotgun (WGS) entry which is preliminary data.</text>
</comment>
<evidence type="ECO:0000256" key="1">
    <source>
        <dbReference type="ARBA" id="ARBA00004202"/>
    </source>
</evidence>
<gene>
    <name evidence="7" type="ORF">IAB31_04695</name>
</gene>
<dbReference type="Gene3D" id="3.40.50.11820">
    <property type="match status" value="1"/>
</dbReference>
<reference evidence="7" key="2">
    <citation type="journal article" date="2021" name="PeerJ">
        <title>Extensive microbial diversity within the chicken gut microbiome revealed by metagenomics and culture.</title>
        <authorList>
            <person name="Gilroy R."/>
            <person name="Ravi A."/>
            <person name="Getino M."/>
            <person name="Pursley I."/>
            <person name="Horton D.L."/>
            <person name="Alikhan N.F."/>
            <person name="Baker D."/>
            <person name="Gharbi K."/>
            <person name="Hall N."/>
            <person name="Watson M."/>
            <person name="Adriaenssens E.M."/>
            <person name="Foster-Nyarko E."/>
            <person name="Jarju S."/>
            <person name="Secka A."/>
            <person name="Antonio M."/>
            <person name="Oren A."/>
            <person name="Chaudhuri R.R."/>
            <person name="La Ragione R."/>
            <person name="Hildebrand F."/>
            <person name="Pallen M.J."/>
        </authorList>
    </citation>
    <scope>NUCLEOTIDE SEQUENCE</scope>
    <source>
        <strain evidence="7">ChiSjej4B22-8148</strain>
    </source>
</reference>
<dbReference type="InterPro" id="IPR043148">
    <property type="entry name" value="TagF_C"/>
</dbReference>
<dbReference type="Gene3D" id="3.40.50.12580">
    <property type="match status" value="1"/>
</dbReference>
<name>A0A9D1AC20_9FIRM</name>
<dbReference type="GO" id="GO:0019350">
    <property type="term" value="P:teichoic acid biosynthetic process"/>
    <property type="evidence" value="ECO:0007669"/>
    <property type="project" value="UniProtKB-KW"/>
</dbReference>
<comment type="similarity">
    <text evidence="2">Belongs to the CDP-glycerol glycerophosphotransferase family.</text>
</comment>
<dbReference type="PANTHER" id="PTHR37316:SF2">
    <property type="entry name" value="TEICHOIC ACID RIBITOL-PHOSPHATE POLYMERASE TARK"/>
    <property type="match status" value="1"/>
</dbReference>
<keyword evidence="4" id="KW-0808">Transferase</keyword>
<dbReference type="EMBL" id="DVGK01000054">
    <property type="protein sequence ID" value="HIR13204.1"/>
    <property type="molecule type" value="Genomic_DNA"/>
</dbReference>
<dbReference type="Proteomes" id="UP000886757">
    <property type="component" value="Unassembled WGS sequence"/>
</dbReference>
<keyword evidence="3" id="KW-1003">Cell membrane</keyword>
<proteinExistence type="inferred from homology"/>
<evidence type="ECO:0000313" key="8">
    <source>
        <dbReference type="Proteomes" id="UP000886757"/>
    </source>
</evidence>
<dbReference type="InterPro" id="IPR051612">
    <property type="entry name" value="Teichoic_Acid_Biosynth"/>
</dbReference>
<evidence type="ECO:0000313" key="7">
    <source>
        <dbReference type="EMBL" id="HIR13204.1"/>
    </source>
</evidence>
<evidence type="ECO:0000256" key="5">
    <source>
        <dbReference type="ARBA" id="ARBA00022944"/>
    </source>
</evidence>
<dbReference type="Pfam" id="PF04464">
    <property type="entry name" value="Glyphos_transf"/>
    <property type="match status" value="1"/>
</dbReference>